<dbReference type="EMBL" id="FMUS01000024">
    <property type="protein sequence ID" value="SCY96133.1"/>
    <property type="molecule type" value="Genomic_DNA"/>
</dbReference>
<dbReference type="STRING" id="1120976.SAMN03080606_03253"/>
<dbReference type="SUPFAM" id="SSF52777">
    <property type="entry name" value="CoA-dependent acyltransferases"/>
    <property type="match status" value="2"/>
</dbReference>
<evidence type="ECO:0000259" key="1">
    <source>
        <dbReference type="Pfam" id="PF00668"/>
    </source>
</evidence>
<dbReference type="Gene3D" id="3.30.559.10">
    <property type="entry name" value="Chloramphenicol acetyltransferase-like domain"/>
    <property type="match status" value="1"/>
</dbReference>
<dbReference type="Proteomes" id="UP000198636">
    <property type="component" value="Unassembled WGS sequence"/>
</dbReference>
<dbReference type="Gene3D" id="3.30.559.30">
    <property type="entry name" value="Nonribosomal peptide synthetase, condensation domain"/>
    <property type="match status" value="1"/>
</dbReference>
<keyword evidence="3" id="KW-1185">Reference proteome</keyword>
<proteinExistence type="predicted"/>
<dbReference type="PANTHER" id="PTHR45398">
    <property type="match status" value="1"/>
</dbReference>
<evidence type="ECO:0000313" key="2">
    <source>
        <dbReference type="EMBL" id="SCY96133.1"/>
    </source>
</evidence>
<dbReference type="GO" id="GO:0003824">
    <property type="term" value="F:catalytic activity"/>
    <property type="evidence" value="ECO:0007669"/>
    <property type="project" value="InterPro"/>
</dbReference>
<feature type="domain" description="Condensation" evidence="1">
    <location>
        <begin position="15"/>
        <end position="367"/>
    </location>
</feature>
<dbReference type="GO" id="GO:0008610">
    <property type="term" value="P:lipid biosynthetic process"/>
    <property type="evidence" value="ECO:0007669"/>
    <property type="project" value="UniProtKB-ARBA"/>
</dbReference>
<reference evidence="2 3" key="1">
    <citation type="submission" date="2016-10" db="EMBL/GenBank/DDBJ databases">
        <authorList>
            <person name="de Groot N.N."/>
        </authorList>
    </citation>
    <scope>NUCLEOTIDE SEQUENCE [LARGE SCALE GENOMIC DNA]</scope>
    <source>
        <strain evidence="2 3">DSM 18978</strain>
    </source>
</reference>
<sequence>MVLDRNIKIMSENVEDILPLTPMQKSMLFMLLLNPSGEFYFEQQRYRLTGCVRPELVEKAWNIVANNNEILRTVFRWKGLENPVQILLKEKKIPVKHFDLSQEKDCIKLSDNIELEEWRNKVDISTSPFRVAICKLSEEEYHMILSTHHIILDGWSNAILLKEFYEVYNCFHNGRGLIKKTKIKYKEYIRWMVKQDKSKAIDKWREYLKGYVPFKSVSPSNVTLQENYKTGIYPYRFNKDFIGELKSFTKKQGITLAALFYSIWGILQMQTYGVEDVVFGITVSGRDPEIIGIDDLVGMFIKTLPMRIRAEKGEKIINLVKQVSLDLVTIEGNQIVELSDILHYQGSPGENILNTAVVIQNYPLEKNYPAAMMVFSSLIWFHLDM</sequence>
<protein>
    <submittedName>
        <fullName evidence="2">Condensation domain-containing protein</fullName>
    </submittedName>
</protein>
<organism evidence="2 3">
    <name type="scientific">Alkaliphilus peptidifermentans DSM 18978</name>
    <dbReference type="NCBI Taxonomy" id="1120976"/>
    <lineage>
        <taxon>Bacteria</taxon>
        <taxon>Bacillati</taxon>
        <taxon>Bacillota</taxon>
        <taxon>Clostridia</taxon>
        <taxon>Peptostreptococcales</taxon>
        <taxon>Natronincolaceae</taxon>
        <taxon>Alkaliphilus</taxon>
    </lineage>
</organism>
<dbReference type="Pfam" id="PF00668">
    <property type="entry name" value="Condensation"/>
    <property type="match status" value="1"/>
</dbReference>
<accession>A0A1G5K682</accession>
<dbReference type="InterPro" id="IPR001242">
    <property type="entry name" value="Condensation_dom"/>
</dbReference>
<dbReference type="AlphaFoldDB" id="A0A1G5K682"/>
<gene>
    <name evidence="2" type="ORF">SAMN03080606_03253</name>
</gene>
<dbReference type="InterPro" id="IPR023213">
    <property type="entry name" value="CAT-like_dom_sf"/>
</dbReference>
<dbReference type="PANTHER" id="PTHR45398:SF1">
    <property type="entry name" value="ENZYME, PUTATIVE (JCVI)-RELATED"/>
    <property type="match status" value="1"/>
</dbReference>
<name>A0A1G5K682_9FIRM</name>
<evidence type="ECO:0000313" key="3">
    <source>
        <dbReference type="Proteomes" id="UP000198636"/>
    </source>
</evidence>